<dbReference type="PANTHER" id="PTHR17357">
    <property type="entry name" value="GM2 GANGLIOSIDE ACTIVATOR PROTEIN"/>
    <property type="match status" value="1"/>
</dbReference>
<dbReference type="GO" id="GO:0009898">
    <property type="term" value="C:cytoplasmic side of plasma membrane"/>
    <property type="evidence" value="ECO:0007669"/>
    <property type="project" value="TreeGrafter"/>
</dbReference>
<dbReference type="InterPro" id="IPR036846">
    <property type="entry name" value="GM2-AP_sf"/>
</dbReference>
<sequence length="188" mass="21278">MKTLLFILGCFYLMVFSVVQAIDWDKCGSGKQILQLWKLRISPDPIHLSGKAARVSVQADLYEDIPYGARVHIKIWKVTMGGIYIPGPCFLPTGCDVELCSFLEYFSGESVCPVKAGLYESNDNEFDIPEMGSVVKWFASGFFWIELKMTGPNSEQLTCWSFKGEAKQLFSPWNRDVISLYMKNETSV</sequence>
<feature type="signal peptide" evidence="2">
    <location>
        <begin position="1"/>
        <end position="21"/>
    </location>
</feature>
<dbReference type="AlphaFoldDB" id="A0A4Y2PM22"/>
<feature type="domain" description="MD-2-related lipid-recognition" evidence="3">
    <location>
        <begin position="24"/>
        <end position="164"/>
    </location>
</feature>
<evidence type="ECO:0000256" key="1">
    <source>
        <dbReference type="ARBA" id="ARBA00022729"/>
    </source>
</evidence>
<dbReference type="PANTHER" id="PTHR17357:SF0">
    <property type="entry name" value="GANGLIOSIDE GM2 ACTIVATOR"/>
    <property type="match status" value="1"/>
</dbReference>
<organism evidence="4 5">
    <name type="scientific">Araneus ventricosus</name>
    <name type="common">Orbweaver spider</name>
    <name type="synonym">Epeira ventricosa</name>
    <dbReference type="NCBI Taxonomy" id="182803"/>
    <lineage>
        <taxon>Eukaryota</taxon>
        <taxon>Metazoa</taxon>
        <taxon>Ecdysozoa</taxon>
        <taxon>Arthropoda</taxon>
        <taxon>Chelicerata</taxon>
        <taxon>Arachnida</taxon>
        <taxon>Araneae</taxon>
        <taxon>Araneomorphae</taxon>
        <taxon>Entelegynae</taxon>
        <taxon>Araneoidea</taxon>
        <taxon>Araneidae</taxon>
        <taxon>Araneus</taxon>
    </lineage>
</organism>
<dbReference type="SMART" id="SM00737">
    <property type="entry name" value="ML"/>
    <property type="match status" value="1"/>
</dbReference>
<dbReference type="EMBL" id="BGPR01011422">
    <property type="protein sequence ID" value="GBN51277.1"/>
    <property type="molecule type" value="Genomic_DNA"/>
</dbReference>
<dbReference type="GO" id="GO:0008047">
    <property type="term" value="F:enzyme activator activity"/>
    <property type="evidence" value="ECO:0007669"/>
    <property type="project" value="InterPro"/>
</dbReference>
<accession>A0A4Y2PM22</accession>
<dbReference type="GO" id="GO:0006689">
    <property type="term" value="P:ganglioside catabolic process"/>
    <property type="evidence" value="ECO:0007669"/>
    <property type="project" value="InterPro"/>
</dbReference>
<dbReference type="SUPFAM" id="SSF63707">
    <property type="entry name" value="Ganglioside M2 (gm2) activator"/>
    <property type="match status" value="1"/>
</dbReference>
<evidence type="ECO:0000256" key="2">
    <source>
        <dbReference type="SAM" id="SignalP"/>
    </source>
</evidence>
<keyword evidence="5" id="KW-1185">Reference proteome</keyword>
<dbReference type="InterPro" id="IPR028996">
    <property type="entry name" value="GM2-AP"/>
</dbReference>
<dbReference type="Proteomes" id="UP000499080">
    <property type="component" value="Unassembled WGS sequence"/>
</dbReference>
<dbReference type="Pfam" id="PF02221">
    <property type="entry name" value="E1_DerP2_DerF2"/>
    <property type="match status" value="1"/>
</dbReference>
<gene>
    <name evidence="4" type="ORF">AVEN_197968_1</name>
</gene>
<comment type="caution">
    <text evidence="4">The sequence shown here is derived from an EMBL/GenBank/DDBJ whole genome shotgun (WGS) entry which is preliminary data.</text>
</comment>
<dbReference type="InterPro" id="IPR003172">
    <property type="entry name" value="ML_dom"/>
</dbReference>
<dbReference type="GO" id="GO:0005319">
    <property type="term" value="F:lipid transporter activity"/>
    <property type="evidence" value="ECO:0007669"/>
    <property type="project" value="TreeGrafter"/>
</dbReference>
<reference evidence="4 5" key="1">
    <citation type="journal article" date="2019" name="Sci. Rep.">
        <title>Orb-weaving spider Araneus ventricosus genome elucidates the spidroin gene catalogue.</title>
        <authorList>
            <person name="Kono N."/>
            <person name="Nakamura H."/>
            <person name="Ohtoshi R."/>
            <person name="Moran D.A.P."/>
            <person name="Shinohara A."/>
            <person name="Yoshida Y."/>
            <person name="Fujiwara M."/>
            <person name="Mori M."/>
            <person name="Tomita M."/>
            <person name="Arakawa K."/>
        </authorList>
    </citation>
    <scope>NUCLEOTIDE SEQUENCE [LARGE SCALE GENOMIC DNA]</scope>
</reference>
<dbReference type="Gene3D" id="2.70.220.10">
    <property type="entry name" value="Ganglioside GM2 activator"/>
    <property type="match status" value="1"/>
</dbReference>
<name>A0A4Y2PM22_ARAVE</name>
<keyword evidence="1 2" id="KW-0732">Signal</keyword>
<proteinExistence type="predicted"/>
<feature type="chain" id="PRO_5021333152" description="MD-2-related lipid-recognition domain-containing protein" evidence="2">
    <location>
        <begin position="22"/>
        <end position="188"/>
    </location>
</feature>
<evidence type="ECO:0000313" key="4">
    <source>
        <dbReference type="EMBL" id="GBN51277.1"/>
    </source>
</evidence>
<protein>
    <recommendedName>
        <fullName evidence="3">MD-2-related lipid-recognition domain-containing protein</fullName>
    </recommendedName>
</protein>
<evidence type="ECO:0000313" key="5">
    <source>
        <dbReference type="Proteomes" id="UP000499080"/>
    </source>
</evidence>
<evidence type="ECO:0000259" key="3">
    <source>
        <dbReference type="SMART" id="SM00737"/>
    </source>
</evidence>